<reference evidence="2" key="1">
    <citation type="journal article" date="2014" name="Int. J. Syst. Evol. Microbiol.">
        <title>Complete genome sequence of Corynebacterium casei LMG S-19264T (=DSM 44701T), isolated from a smear-ripened cheese.</title>
        <authorList>
            <consortium name="US DOE Joint Genome Institute (JGI-PGF)"/>
            <person name="Walter F."/>
            <person name="Albersmeier A."/>
            <person name="Kalinowski J."/>
            <person name="Ruckert C."/>
        </authorList>
    </citation>
    <scope>NUCLEOTIDE SEQUENCE</scope>
    <source>
        <strain evidence="2">JCM 13064</strain>
    </source>
</reference>
<dbReference type="Proteomes" id="UP000645217">
    <property type="component" value="Unassembled WGS sequence"/>
</dbReference>
<dbReference type="AlphaFoldDB" id="A0A917R0X2"/>
<dbReference type="EMBL" id="BMNT01000012">
    <property type="protein sequence ID" value="GGK82237.1"/>
    <property type="molecule type" value="Genomic_DNA"/>
</dbReference>
<reference evidence="2" key="2">
    <citation type="submission" date="2020-09" db="EMBL/GenBank/DDBJ databases">
        <authorList>
            <person name="Sun Q."/>
            <person name="Ohkuma M."/>
        </authorList>
    </citation>
    <scope>NUCLEOTIDE SEQUENCE</scope>
    <source>
        <strain evidence="2">JCM 13064</strain>
    </source>
</reference>
<sequence>MFPAIPHRPYSAAMTATAIEPGTPLPAIVICCAEVLGEEFDALLASVESAGQQPQPGSPYLIERKIWVAASDSQAALWSEAHLMARGILLNLFDHLAMLRKAFSGPEQLPLYAHMTLARVVMEAAVQICELVDPAAGFEQRVLRAAQLGLRSRTLEMSAVWGLPAGHQVREGALEKTVRRREEFASLVEKAGIEVRRGKDERPKGVRYLGSDRFLDLDPSMTELVGQRFPALPSGYQLTSGVVHSMEWMLRDAYADDDADAVRAEPDLLGMGMATLMALNACAAVAESYAELYGHDPESAAEASARRRRRVDEASAQEYARMQGLGATRR</sequence>
<protein>
    <submittedName>
        <fullName evidence="2">Uncharacterized protein</fullName>
    </submittedName>
</protein>
<feature type="region of interest" description="Disordered" evidence="1">
    <location>
        <begin position="298"/>
        <end position="330"/>
    </location>
</feature>
<evidence type="ECO:0000256" key="1">
    <source>
        <dbReference type="SAM" id="MobiDB-lite"/>
    </source>
</evidence>
<gene>
    <name evidence="2" type="ORF">GCM10007964_26140</name>
</gene>
<name>A0A917R0X2_9ACTN</name>
<keyword evidence="3" id="KW-1185">Reference proteome</keyword>
<evidence type="ECO:0000313" key="2">
    <source>
        <dbReference type="EMBL" id="GGK82237.1"/>
    </source>
</evidence>
<accession>A0A917R0X2</accession>
<evidence type="ECO:0000313" key="3">
    <source>
        <dbReference type="Proteomes" id="UP000645217"/>
    </source>
</evidence>
<proteinExistence type="predicted"/>
<comment type="caution">
    <text evidence="2">The sequence shown here is derived from an EMBL/GenBank/DDBJ whole genome shotgun (WGS) entry which is preliminary data.</text>
</comment>
<organism evidence="2 3">
    <name type="scientific">Sphaerisporangium melleum</name>
    <dbReference type="NCBI Taxonomy" id="321316"/>
    <lineage>
        <taxon>Bacteria</taxon>
        <taxon>Bacillati</taxon>
        <taxon>Actinomycetota</taxon>
        <taxon>Actinomycetes</taxon>
        <taxon>Streptosporangiales</taxon>
        <taxon>Streptosporangiaceae</taxon>
        <taxon>Sphaerisporangium</taxon>
    </lineage>
</organism>